<name>A0A7Y0MS17_VIBAL</name>
<comment type="caution">
    <text evidence="2">The sequence shown here is derived from an EMBL/GenBank/DDBJ whole genome shotgun (WGS) entry which is preliminary data.</text>
</comment>
<feature type="transmembrane region" description="Helical" evidence="1">
    <location>
        <begin position="209"/>
        <end position="231"/>
    </location>
</feature>
<evidence type="ECO:0000313" key="3">
    <source>
        <dbReference type="Proteomes" id="UP000565155"/>
    </source>
</evidence>
<evidence type="ECO:0000313" key="2">
    <source>
        <dbReference type="EMBL" id="NMR72285.1"/>
    </source>
</evidence>
<feature type="transmembrane region" description="Helical" evidence="1">
    <location>
        <begin position="260"/>
        <end position="283"/>
    </location>
</feature>
<evidence type="ECO:0000256" key="1">
    <source>
        <dbReference type="SAM" id="Phobius"/>
    </source>
</evidence>
<feature type="transmembrane region" description="Helical" evidence="1">
    <location>
        <begin position="6"/>
        <end position="26"/>
    </location>
</feature>
<organism evidence="2 3">
    <name type="scientific">Vibrio alginolyticus</name>
    <dbReference type="NCBI Taxonomy" id="663"/>
    <lineage>
        <taxon>Bacteria</taxon>
        <taxon>Pseudomonadati</taxon>
        <taxon>Pseudomonadota</taxon>
        <taxon>Gammaproteobacteria</taxon>
        <taxon>Vibrionales</taxon>
        <taxon>Vibrionaceae</taxon>
        <taxon>Vibrio</taxon>
    </lineage>
</organism>
<evidence type="ECO:0008006" key="4">
    <source>
        <dbReference type="Google" id="ProtNLM"/>
    </source>
</evidence>
<reference evidence="2 3" key="1">
    <citation type="submission" date="2020-04" db="EMBL/GenBank/DDBJ databases">
        <title>Whole-genome sequencing of Vibrio spp. from China reveals different genetic environments of blaCTX-M-14 among diverse lineages.</title>
        <authorList>
            <person name="Zheng Z."/>
            <person name="Ye L."/>
            <person name="Chen S."/>
        </authorList>
    </citation>
    <scope>NUCLEOTIDE SEQUENCE [LARGE SCALE GENOMIC DNA]</scope>
    <source>
        <strain evidence="2 3">Vb1636</strain>
    </source>
</reference>
<dbReference type="RefSeq" id="WP_169628336.1">
    <property type="nucleotide sequence ID" value="NZ_JABCMA010000001.1"/>
</dbReference>
<proteinExistence type="predicted"/>
<dbReference type="EMBL" id="JABCMA010000001">
    <property type="protein sequence ID" value="NMR72285.1"/>
    <property type="molecule type" value="Genomic_DNA"/>
</dbReference>
<keyword evidence="1" id="KW-0812">Transmembrane</keyword>
<feature type="transmembrane region" description="Helical" evidence="1">
    <location>
        <begin position="132"/>
        <end position="163"/>
    </location>
</feature>
<keyword evidence="1" id="KW-1133">Transmembrane helix</keyword>
<accession>A0A7Y0MS17</accession>
<feature type="transmembrane region" description="Helical" evidence="1">
    <location>
        <begin position="33"/>
        <end position="52"/>
    </location>
</feature>
<dbReference type="AlphaFoldDB" id="A0A7Y0MS17"/>
<protein>
    <recommendedName>
        <fullName evidence="4">EpsG family protein</fullName>
    </recommendedName>
</protein>
<feature type="transmembrane region" description="Helical" evidence="1">
    <location>
        <begin position="342"/>
        <end position="362"/>
    </location>
</feature>
<dbReference type="Pfam" id="PF14897">
    <property type="entry name" value="EpsG"/>
    <property type="match status" value="1"/>
</dbReference>
<feature type="transmembrane region" description="Helical" evidence="1">
    <location>
        <begin position="175"/>
        <end position="197"/>
    </location>
</feature>
<keyword evidence="1" id="KW-0472">Membrane</keyword>
<dbReference type="Proteomes" id="UP000565155">
    <property type="component" value="Unassembled WGS sequence"/>
</dbReference>
<sequence length="392" mass="45378">MYKIAINYILFLFNPFISVFSTLLTLDLRRKSSILILSLSAAIISIGVVPVFEMDLVRYYESYEKLVNVNIFDIFSLYHFNLLVKYYVKLLSLFGIDKEFIPFIPTFLAYYLLLYSLKVFTENIQLSNKEVLYYVLAIFFAFPFMSAANGIRSGVAISIFIFGLAINSKSKTTSLIIFLIASFVHSFVLAPIFLFLLSKFKLNSNLIKVLIISTPIPIAFGWVTLLVNSFVSILPYEISTYIHTTYITGEEWGKDVSHSFTATLANVTVKSSLFYCCIFYSLFYNTSTKIKRFFALMVLFSLWLWEFGTISGRYQVMTTIILPFVILESSQSKELYINRFKVIVIICGFLATLYSFYTYRYVFYESYLILVKPSINIFFIPEVEIKNLIRIE</sequence>
<feature type="transmembrane region" description="Helical" evidence="1">
    <location>
        <begin position="100"/>
        <end position="120"/>
    </location>
</feature>
<gene>
    <name evidence="2" type="ORF">HKB35_01455</name>
</gene>
<feature type="transmembrane region" description="Helical" evidence="1">
    <location>
        <begin position="290"/>
        <end position="308"/>
    </location>
</feature>
<dbReference type="InterPro" id="IPR049458">
    <property type="entry name" value="EpsG-like"/>
</dbReference>